<keyword evidence="5" id="KW-0378">Hydrolase</keyword>
<evidence type="ECO:0000313" key="12">
    <source>
        <dbReference type="EMBL" id="KAE9622142.1"/>
    </source>
</evidence>
<dbReference type="Proteomes" id="UP000447434">
    <property type="component" value="Chromosome 1"/>
</dbReference>
<organism evidence="12 13">
    <name type="scientific">Lupinus albus</name>
    <name type="common">White lupine</name>
    <name type="synonym">Lupinus termis</name>
    <dbReference type="NCBI Taxonomy" id="3870"/>
    <lineage>
        <taxon>Eukaryota</taxon>
        <taxon>Viridiplantae</taxon>
        <taxon>Streptophyta</taxon>
        <taxon>Embryophyta</taxon>
        <taxon>Tracheophyta</taxon>
        <taxon>Spermatophyta</taxon>
        <taxon>Magnoliopsida</taxon>
        <taxon>eudicotyledons</taxon>
        <taxon>Gunneridae</taxon>
        <taxon>Pentapetalae</taxon>
        <taxon>rosids</taxon>
        <taxon>fabids</taxon>
        <taxon>Fabales</taxon>
        <taxon>Fabaceae</taxon>
        <taxon>Papilionoideae</taxon>
        <taxon>50 kb inversion clade</taxon>
        <taxon>genistoids sensu lato</taxon>
        <taxon>core genistoids</taxon>
        <taxon>Genisteae</taxon>
        <taxon>Lupinus</taxon>
    </lineage>
</organism>
<keyword evidence="4" id="KW-0732">Signal</keyword>
<accession>A0A6A4RAL4</accession>
<evidence type="ECO:0000256" key="1">
    <source>
        <dbReference type="ARBA" id="ARBA00000382"/>
    </source>
</evidence>
<comment type="similarity">
    <text evidence="2 10">Belongs to the glycosyl hydrolase 17 family.</text>
</comment>
<dbReference type="Pfam" id="PF07983">
    <property type="entry name" value="X8"/>
    <property type="match status" value="1"/>
</dbReference>
<sequence>MRNIEHSLGIIGIHNIKIGTSHAMDVLKTSFPPSKYVYPFFVWASDSKNINLDYALFKSKYIRVTDHGTDLVYTNLFDQMINAVYFAMNRFGYPNFPIFIAETGCPNSGDTIGTPLRLGVILQSFLFSLFNENQKLGLGTERHFGLFYPNGKMIYSIDLSGTKSPVPKHSSWRKRWCVVANGANVTLVAKALSYACSQGNGTSDLIQPGKKCYTPNSVSWAASYVFSSYWAQFKKTGGTCYFDGLAT</sequence>
<evidence type="ECO:0000256" key="10">
    <source>
        <dbReference type="RuleBase" id="RU004335"/>
    </source>
</evidence>
<dbReference type="InterPro" id="IPR012946">
    <property type="entry name" value="X8"/>
</dbReference>
<dbReference type="SMART" id="SM00768">
    <property type="entry name" value="X8"/>
    <property type="match status" value="1"/>
</dbReference>
<evidence type="ECO:0000256" key="7">
    <source>
        <dbReference type="ARBA" id="ARBA00023295"/>
    </source>
</evidence>
<dbReference type="SUPFAM" id="SSF51445">
    <property type="entry name" value="(Trans)glycosidases"/>
    <property type="match status" value="1"/>
</dbReference>
<dbReference type="InterPro" id="IPR044965">
    <property type="entry name" value="Glyco_hydro_17_plant"/>
</dbReference>
<feature type="domain" description="X8" evidence="11">
    <location>
        <begin position="175"/>
        <end position="247"/>
    </location>
</feature>
<dbReference type="PANTHER" id="PTHR32227">
    <property type="entry name" value="GLUCAN ENDO-1,3-BETA-GLUCOSIDASE BG1-RELATED-RELATED"/>
    <property type="match status" value="1"/>
</dbReference>
<dbReference type="Gene3D" id="3.20.20.80">
    <property type="entry name" value="Glycosidases"/>
    <property type="match status" value="1"/>
</dbReference>
<evidence type="ECO:0000256" key="6">
    <source>
        <dbReference type="ARBA" id="ARBA00023157"/>
    </source>
</evidence>
<dbReference type="Pfam" id="PF00332">
    <property type="entry name" value="Glyco_hydro_17"/>
    <property type="match status" value="1"/>
</dbReference>
<evidence type="ECO:0000259" key="11">
    <source>
        <dbReference type="SMART" id="SM00768"/>
    </source>
</evidence>
<dbReference type="GO" id="GO:0005975">
    <property type="term" value="P:carbohydrate metabolic process"/>
    <property type="evidence" value="ECO:0007669"/>
    <property type="project" value="InterPro"/>
</dbReference>
<evidence type="ECO:0000256" key="5">
    <source>
        <dbReference type="ARBA" id="ARBA00022801"/>
    </source>
</evidence>
<name>A0A6A4RAL4_LUPAL</name>
<comment type="caution">
    <text evidence="12">The sequence shown here is derived from an EMBL/GenBank/DDBJ whole genome shotgun (WGS) entry which is preliminary data.</text>
</comment>
<evidence type="ECO:0000313" key="13">
    <source>
        <dbReference type="Proteomes" id="UP000447434"/>
    </source>
</evidence>
<protein>
    <recommendedName>
        <fullName evidence="3">glucan endo-1,3-beta-D-glucosidase</fullName>
        <ecNumber evidence="3">3.2.1.39</ecNumber>
    </recommendedName>
    <alternativeName>
        <fullName evidence="8">(1-&gt;3)-beta-glucan endohydrolase</fullName>
    </alternativeName>
    <alternativeName>
        <fullName evidence="9">Beta-1,3-endoglucanase</fullName>
    </alternativeName>
</protein>
<evidence type="ECO:0000256" key="4">
    <source>
        <dbReference type="ARBA" id="ARBA00022729"/>
    </source>
</evidence>
<keyword evidence="13" id="KW-1185">Reference proteome</keyword>
<dbReference type="Gene3D" id="1.20.58.1040">
    <property type="match status" value="1"/>
</dbReference>
<gene>
    <name evidence="12" type="ORF">Lalb_Chr01g0022171</name>
</gene>
<evidence type="ECO:0000256" key="2">
    <source>
        <dbReference type="ARBA" id="ARBA00008773"/>
    </source>
</evidence>
<evidence type="ECO:0000256" key="9">
    <source>
        <dbReference type="ARBA" id="ARBA00033417"/>
    </source>
</evidence>
<dbReference type="OrthoDB" id="941679at2759"/>
<reference evidence="13" key="1">
    <citation type="journal article" date="2020" name="Nat. Commun.">
        <title>Genome sequence of the cluster root forming white lupin.</title>
        <authorList>
            <person name="Hufnagel B."/>
            <person name="Marques A."/>
            <person name="Soriano A."/>
            <person name="Marques L."/>
            <person name="Divol F."/>
            <person name="Doumas P."/>
            <person name="Sallet E."/>
            <person name="Mancinotti D."/>
            <person name="Carrere S."/>
            <person name="Marande W."/>
            <person name="Arribat S."/>
            <person name="Keller J."/>
            <person name="Huneau C."/>
            <person name="Blein T."/>
            <person name="Aime D."/>
            <person name="Laguerre M."/>
            <person name="Taylor J."/>
            <person name="Schubert V."/>
            <person name="Nelson M."/>
            <person name="Geu-Flores F."/>
            <person name="Crespi M."/>
            <person name="Gallardo-Guerrero K."/>
            <person name="Delaux P.-M."/>
            <person name="Salse J."/>
            <person name="Berges H."/>
            <person name="Guyot R."/>
            <person name="Gouzy J."/>
            <person name="Peret B."/>
        </authorList>
    </citation>
    <scope>NUCLEOTIDE SEQUENCE [LARGE SCALE GENOMIC DNA]</scope>
    <source>
        <strain evidence="13">cv. Amiga</strain>
    </source>
</reference>
<dbReference type="GO" id="GO:0042973">
    <property type="term" value="F:glucan endo-1,3-beta-D-glucosidase activity"/>
    <property type="evidence" value="ECO:0007669"/>
    <property type="project" value="UniProtKB-EC"/>
</dbReference>
<dbReference type="EMBL" id="WOCE01000001">
    <property type="protein sequence ID" value="KAE9622142.1"/>
    <property type="molecule type" value="Genomic_DNA"/>
</dbReference>
<keyword evidence="6" id="KW-1015">Disulfide bond</keyword>
<evidence type="ECO:0000256" key="8">
    <source>
        <dbReference type="ARBA" id="ARBA00033335"/>
    </source>
</evidence>
<dbReference type="AlphaFoldDB" id="A0A6A4RAL4"/>
<evidence type="ECO:0000256" key="3">
    <source>
        <dbReference type="ARBA" id="ARBA00012780"/>
    </source>
</evidence>
<comment type="catalytic activity">
    <reaction evidence="1">
        <text>Hydrolysis of (1-&gt;3)-beta-D-glucosidic linkages in (1-&gt;3)-beta-D-glucans.</text>
        <dbReference type="EC" id="3.2.1.39"/>
    </reaction>
</comment>
<dbReference type="InterPro" id="IPR000490">
    <property type="entry name" value="Glyco_hydro_17"/>
</dbReference>
<proteinExistence type="inferred from homology"/>
<dbReference type="InterPro" id="IPR017853">
    <property type="entry name" value="GH"/>
</dbReference>
<keyword evidence="7" id="KW-0326">Glycosidase</keyword>
<dbReference type="EC" id="3.2.1.39" evidence="3"/>